<dbReference type="EMBL" id="JAAOCP010000023">
    <property type="protein sequence ID" value="MBJ7639978.1"/>
    <property type="molecule type" value="Genomic_DNA"/>
</dbReference>
<dbReference type="EMBL" id="JAAOCX010000003">
    <property type="protein sequence ID" value="MBJ7632064.1"/>
    <property type="molecule type" value="Genomic_DNA"/>
</dbReference>
<dbReference type="Proteomes" id="UP000728106">
    <property type="component" value="Unassembled WGS sequence"/>
</dbReference>
<dbReference type="AlphaFoldDB" id="A0A4Z0RJ32"/>
<dbReference type="Proteomes" id="UP000808038">
    <property type="component" value="Unassembled WGS sequence"/>
</dbReference>
<dbReference type="PANTHER" id="PTHR38730:SF1">
    <property type="entry name" value="SLL7028 PROTEIN"/>
    <property type="match status" value="1"/>
</dbReference>
<dbReference type="InterPro" id="IPR036465">
    <property type="entry name" value="vWFA_dom_sf"/>
</dbReference>
<protein>
    <recommendedName>
        <fullName evidence="6">VWA-like domain-containing protein</fullName>
    </recommendedName>
</protein>
<gene>
    <name evidence="4" type="ORF">HAU20_11425</name>
    <name evidence="3" type="ORF">HAU43_02955</name>
</gene>
<feature type="domain" description="Putative metallopeptidase" evidence="2">
    <location>
        <begin position="11"/>
        <end position="251"/>
    </location>
</feature>
<sequence>MTYQKIDELIQKATMKLLDESRFYGEVVLRLNRVYDDTVGGTMGLSWQAPFWELRINPILFEEVYHSVTDVKGALTHQVLHMVWEHPIRYADKIAENAAEAKMVGLATDLSANQYIRGGFPGAHTLAEVEEMIELDLPTYADSSTYYNLLHPLMDTIDNEGASSQLPGDDHKGWSTGAEAGEEAEATLRNVVADANHDALVAGRGNMAGEVERQIEQLLAPRRNWRGLLRKAMSNVPAGKQDSRARFNRRQPYRMELPGQVDATQTKIAVFIDNSASISDDTASRFIAEVAQMQKQLAAAVDFFAFDTEVHAIDKSWIADGRRRAGGGTRFATIFETLQSERYQPQSTVVVIFTDGDGEQELPANRYRRLVWVLPTDATLSVLQPVGQVVTLTKWEGN</sequence>
<dbReference type="InterPro" id="IPR018698">
    <property type="entry name" value="VWA-like_dom"/>
</dbReference>
<evidence type="ECO:0000313" key="4">
    <source>
        <dbReference type="EMBL" id="MBJ7639978.1"/>
    </source>
</evidence>
<proteinExistence type="predicted"/>
<dbReference type="Pfam" id="PF09967">
    <property type="entry name" value="DUF2201"/>
    <property type="match status" value="1"/>
</dbReference>
<dbReference type="RefSeq" id="WP_003607803.1">
    <property type="nucleotide sequence ID" value="NZ_ALXH01000143.1"/>
</dbReference>
<dbReference type="Pfam" id="PF13203">
    <property type="entry name" value="DUF2201_N"/>
    <property type="match status" value="1"/>
</dbReference>
<dbReference type="SUPFAM" id="SSF53300">
    <property type="entry name" value="vWA-like"/>
    <property type="match status" value="1"/>
</dbReference>
<comment type="caution">
    <text evidence="4">The sequence shown here is derived from an EMBL/GenBank/DDBJ whole genome shotgun (WGS) entry which is preliminary data.</text>
</comment>
<evidence type="ECO:0008006" key="6">
    <source>
        <dbReference type="Google" id="ProtNLM"/>
    </source>
</evidence>
<feature type="domain" description="VWA-like" evidence="1">
    <location>
        <begin position="268"/>
        <end position="392"/>
    </location>
</feature>
<keyword evidence="5" id="KW-1185">Reference proteome</keyword>
<dbReference type="PANTHER" id="PTHR38730">
    <property type="entry name" value="SLL7028 PROTEIN"/>
    <property type="match status" value="1"/>
</dbReference>
<evidence type="ECO:0000313" key="3">
    <source>
        <dbReference type="EMBL" id="MBJ7632064.1"/>
    </source>
</evidence>
<name>A0A4Z0RJ32_WEICO</name>
<reference evidence="4 5" key="2">
    <citation type="journal article" date="2021" name="Int. J. Food Microbiol.">
        <title>Safety demonstration of a microbial species for use in the food chain: Weissella confusa.</title>
        <authorList>
            <person name="Bourdichon F."/>
            <person name="Patrone V."/>
            <person name="Fontana A."/>
            <person name="Milani G."/>
            <person name="Morelli L."/>
        </authorList>
    </citation>
    <scope>NUCLEOTIDE SEQUENCE [LARGE SCALE GENOMIC DNA]</scope>
    <source>
        <strain evidence="3">CCUG 30943</strain>
        <strain evidence="4 5">CCUG 43002</strain>
    </source>
</reference>
<evidence type="ECO:0000313" key="5">
    <source>
        <dbReference type="Proteomes" id="UP000728106"/>
    </source>
</evidence>
<organism evidence="4 5">
    <name type="scientific">Weissella confusa</name>
    <name type="common">Lactobacillus confusus</name>
    <dbReference type="NCBI Taxonomy" id="1583"/>
    <lineage>
        <taxon>Bacteria</taxon>
        <taxon>Bacillati</taxon>
        <taxon>Bacillota</taxon>
        <taxon>Bacilli</taxon>
        <taxon>Lactobacillales</taxon>
        <taxon>Lactobacillaceae</taxon>
        <taxon>Weissella</taxon>
    </lineage>
</organism>
<reference evidence="4" key="1">
    <citation type="submission" date="2020-02" db="EMBL/GenBank/DDBJ databases">
        <authorList>
            <person name="Fontana A."/>
            <person name="Patrone V."/>
            <person name="Morelli L."/>
        </authorList>
    </citation>
    <scope>NUCLEOTIDE SEQUENCE</scope>
    <source>
        <strain evidence="3">CCUG 30943</strain>
        <strain evidence="4">CCUG 43002</strain>
    </source>
</reference>
<accession>A0A4Z0RJ32</accession>
<evidence type="ECO:0000259" key="1">
    <source>
        <dbReference type="Pfam" id="PF09967"/>
    </source>
</evidence>
<dbReference type="InterPro" id="IPR025154">
    <property type="entry name" value="Put_metallopeptidase_dom"/>
</dbReference>
<evidence type="ECO:0000259" key="2">
    <source>
        <dbReference type="Pfam" id="PF13203"/>
    </source>
</evidence>